<accession>A0A127JPQ5</accession>
<evidence type="ECO:0000313" key="6">
    <source>
        <dbReference type="Proteomes" id="UP000070433"/>
    </source>
</evidence>
<dbReference type="PANTHER" id="PTHR35603:SF2">
    <property type="entry name" value="OUTER MEMBRANE LIPOPROTEIN"/>
    <property type="match status" value="1"/>
</dbReference>
<keyword evidence="2" id="KW-0472">Membrane</keyword>
<feature type="signal peptide" evidence="3">
    <location>
        <begin position="1"/>
        <end position="22"/>
    </location>
</feature>
<proteinExistence type="predicted"/>
<sequence>MRNYRLASIACGSALVALLAGCGSSVPLTSTAPAPSASVAAAPTGVEYGQVTRIESIAGATTRSGPSIPGAIIGAVAGGVVGNQIGSGKGQTAATVLGAAGGAAVGSQVGRSTTPAQPTYRVTVQTQSGAVRYYDVPATNDLRVGDRVQVENGVIYRS</sequence>
<feature type="domain" description="Glycine zipper 2TM" evidence="4">
    <location>
        <begin position="70"/>
        <end position="110"/>
    </location>
</feature>
<evidence type="ECO:0000256" key="1">
    <source>
        <dbReference type="ARBA" id="ARBA00004370"/>
    </source>
</evidence>
<dbReference type="EMBL" id="CP010951">
    <property type="protein sequence ID" value="AMO21905.1"/>
    <property type="molecule type" value="Genomic_DNA"/>
</dbReference>
<keyword evidence="6" id="KW-1185">Reference proteome</keyword>
<evidence type="ECO:0000256" key="2">
    <source>
        <dbReference type="ARBA" id="ARBA00023136"/>
    </source>
</evidence>
<dbReference type="Pfam" id="PF05433">
    <property type="entry name" value="Rick_17kDa_Anti"/>
    <property type="match status" value="1"/>
</dbReference>
<dbReference type="RefSeq" id="WP_061495763.1">
    <property type="nucleotide sequence ID" value="NZ_CP010951.1"/>
</dbReference>
<dbReference type="PANTHER" id="PTHR35603">
    <property type="match status" value="1"/>
</dbReference>
<name>A0A127JPQ5_9BURK</name>
<evidence type="ECO:0000259" key="4">
    <source>
        <dbReference type="Pfam" id="PF05433"/>
    </source>
</evidence>
<evidence type="ECO:0000256" key="3">
    <source>
        <dbReference type="SAM" id="SignalP"/>
    </source>
</evidence>
<comment type="subcellular location">
    <subcellularLocation>
        <location evidence="1">Membrane</location>
    </subcellularLocation>
</comment>
<protein>
    <recommendedName>
        <fullName evidence="4">Glycine zipper 2TM domain-containing protein</fullName>
    </recommendedName>
</protein>
<reference evidence="5 6" key="1">
    <citation type="journal article" date="2014" name="Int. J. Syst. Evol. Microbiol.">
        <title>Ramlibacter solisilvae sp. nov., isolated from forest soil, and emended description of the genus Ramlibacter.</title>
        <authorList>
            <person name="Lee H.J."/>
            <person name="Lee S.H."/>
            <person name="Lee S.S."/>
            <person name="Lee J.S."/>
            <person name="Kim Y."/>
            <person name="Kim S.C."/>
            <person name="Jeon C.O."/>
        </authorList>
    </citation>
    <scope>NUCLEOTIDE SEQUENCE [LARGE SCALE GENOMIC DNA]</scope>
    <source>
        <strain evidence="5 6">5-10</strain>
    </source>
</reference>
<dbReference type="AlphaFoldDB" id="A0A127JPQ5"/>
<organism evidence="5 6">
    <name type="scientific">Ramlibacter tataouinensis</name>
    <dbReference type="NCBI Taxonomy" id="94132"/>
    <lineage>
        <taxon>Bacteria</taxon>
        <taxon>Pseudomonadati</taxon>
        <taxon>Pseudomonadota</taxon>
        <taxon>Betaproteobacteria</taxon>
        <taxon>Burkholderiales</taxon>
        <taxon>Comamonadaceae</taxon>
        <taxon>Ramlibacter</taxon>
    </lineage>
</organism>
<keyword evidence="3" id="KW-0732">Signal</keyword>
<dbReference type="InterPro" id="IPR008816">
    <property type="entry name" value="Gly_zipper_2TM_dom"/>
</dbReference>
<gene>
    <name evidence="5" type="ORF">UC35_02210</name>
</gene>
<dbReference type="InterPro" id="IPR051407">
    <property type="entry name" value="Bact_OM_lipoprot/Surf_antigen"/>
</dbReference>
<dbReference type="Proteomes" id="UP000070433">
    <property type="component" value="Chromosome"/>
</dbReference>
<dbReference type="PROSITE" id="PS51257">
    <property type="entry name" value="PROKAR_LIPOPROTEIN"/>
    <property type="match status" value="1"/>
</dbReference>
<evidence type="ECO:0000313" key="5">
    <source>
        <dbReference type="EMBL" id="AMO21905.1"/>
    </source>
</evidence>
<feature type="chain" id="PRO_5007449411" description="Glycine zipper 2TM domain-containing protein" evidence="3">
    <location>
        <begin position="23"/>
        <end position="158"/>
    </location>
</feature>
<dbReference type="GO" id="GO:0019867">
    <property type="term" value="C:outer membrane"/>
    <property type="evidence" value="ECO:0007669"/>
    <property type="project" value="InterPro"/>
</dbReference>
<dbReference type="OrthoDB" id="9153931at2"/>